<organism evidence="6 7">
    <name type="scientific">Sphingomonas bacterium</name>
    <dbReference type="NCBI Taxonomy" id="1895847"/>
    <lineage>
        <taxon>Bacteria</taxon>
        <taxon>Pseudomonadati</taxon>
        <taxon>Pseudomonadota</taxon>
        <taxon>Alphaproteobacteria</taxon>
        <taxon>Sphingomonadales</taxon>
        <taxon>Sphingomonadaceae</taxon>
        <taxon>Sphingomonas</taxon>
    </lineage>
</organism>
<comment type="similarity">
    <text evidence="1">Belongs to the LysR transcriptional regulatory family.</text>
</comment>
<dbReference type="Proteomes" id="UP000262699">
    <property type="component" value="Unassembled WGS sequence"/>
</dbReference>
<proteinExistence type="inferred from homology"/>
<dbReference type="GO" id="GO:0003700">
    <property type="term" value="F:DNA-binding transcription factor activity"/>
    <property type="evidence" value="ECO:0007669"/>
    <property type="project" value="InterPro"/>
</dbReference>
<feature type="domain" description="HTH lysR-type" evidence="5">
    <location>
        <begin position="9"/>
        <end position="66"/>
    </location>
</feature>
<dbReference type="Pfam" id="PF00126">
    <property type="entry name" value="HTH_1"/>
    <property type="match status" value="1"/>
</dbReference>
<dbReference type="FunFam" id="1.10.10.10:FF:000001">
    <property type="entry name" value="LysR family transcriptional regulator"/>
    <property type="match status" value="1"/>
</dbReference>
<dbReference type="EMBL" id="DOYJ01000110">
    <property type="protein sequence ID" value="HCB75296.1"/>
    <property type="molecule type" value="Genomic_DNA"/>
</dbReference>
<keyword evidence="2" id="KW-0805">Transcription regulation</keyword>
<evidence type="ECO:0000256" key="2">
    <source>
        <dbReference type="ARBA" id="ARBA00023015"/>
    </source>
</evidence>
<dbReference type="GO" id="GO:0000976">
    <property type="term" value="F:transcription cis-regulatory region binding"/>
    <property type="evidence" value="ECO:0007669"/>
    <property type="project" value="TreeGrafter"/>
</dbReference>
<dbReference type="PROSITE" id="PS50931">
    <property type="entry name" value="HTH_LYSR"/>
    <property type="match status" value="1"/>
</dbReference>
<evidence type="ECO:0000313" key="6">
    <source>
        <dbReference type="EMBL" id="HCB75296.1"/>
    </source>
</evidence>
<dbReference type="InterPro" id="IPR036390">
    <property type="entry name" value="WH_DNA-bd_sf"/>
</dbReference>
<evidence type="ECO:0000259" key="5">
    <source>
        <dbReference type="PROSITE" id="PS50931"/>
    </source>
</evidence>
<evidence type="ECO:0000256" key="3">
    <source>
        <dbReference type="ARBA" id="ARBA00023125"/>
    </source>
</evidence>
<gene>
    <name evidence="6" type="ORF">DEP91_03860</name>
</gene>
<keyword evidence="4" id="KW-0804">Transcription</keyword>
<protein>
    <recommendedName>
        <fullName evidence="5">HTH lysR-type domain-containing protein</fullName>
    </recommendedName>
</protein>
<sequence length="137" mass="14843">MNSERHFSPTLKQLRAFVAVYQLRKLSAAATQLFLTQSAISVLIRQMEDGLGTRLFDRTTRSLQPTPAAHEAVQVAERILRDLERAAAAPPALPRADLDRPVTAEEIRAMPPSVRAMGVKIGAISEADVAAALAADE</sequence>
<comment type="caution">
    <text evidence="6">The sequence shown here is derived from an EMBL/GenBank/DDBJ whole genome shotgun (WGS) entry which is preliminary data.</text>
</comment>
<dbReference type="InterPro" id="IPR000847">
    <property type="entry name" value="LysR_HTH_N"/>
</dbReference>
<keyword evidence="3" id="KW-0238">DNA-binding</keyword>
<evidence type="ECO:0000256" key="4">
    <source>
        <dbReference type="ARBA" id="ARBA00023163"/>
    </source>
</evidence>
<accession>A0A3D0W994</accession>
<evidence type="ECO:0000313" key="7">
    <source>
        <dbReference type="Proteomes" id="UP000262699"/>
    </source>
</evidence>
<dbReference type="PANTHER" id="PTHR30126:SF39">
    <property type="entry name" value="HTH-TYPE TRANSCRIPTIONAL REGULATOR CYSL"/>
    <property type="match status" value="1"/>
</dbReference>
<name>A0A3D0W994_9SPHN</name>
<reference evidence="6 7" key="1">
    <citation type="journal article" date="2018" name="Nat. Biotechnol.">
        <title>A standardized bacterial taxonomy based on genome phylogeny substantially revises the tree of life.</title>
        <authorList>
            <person name="Parks D.H."/>
            <person name="Chuvochina M."/>
            <person name="Waite D.W."/>
            <person name="Rinke C."/>
            <person name="Skarshewski A."/>
            <person name="Chaumeil P.A."/>
            <person name="Hugenholtz P."/>
        </authorList>
    </citation>
    <scope>NUCLEOTIDE SEQUENCE [LARGE SCALE GENOMIC DNA]</scope>
    <source>
        <strain evidence="6">UBA9015</strain>
    </source>
</reference>
<dbReference type="Gene3D" id="1.10.10.10">
    <property type="entry name" value="Winged helix-like DNA-binding domain superfamily/Winged helix DNA-binding domain"/>
    <property type="match status" value="1"/>
</dbReference>
<dbReference type="AlphaFoldDB" id="A0A3D0W994"/>
<dbReference type="InterPro" id="IPR036388">
    <property type="entry name" value="WH-like_DNA-bd_sf"/>
</dbReference>
<dbReference type="PRINTS" id="PR00039">
    <property type="entry name" value="HTHLYSR"/>
</dbReference>
<evidence type="ECO:0000256" key="1">
    <source>
        <dbReference type="ARBA" id="ARBA00009437"/>
    </source>
</evidence>
<dbReference type="PANTHER" id="PTHR30126">
    <property type="entry name" value="HTH-TYPE TRANSCRIPTIONAL REGULATOR"/>
    <property type="match status" value="1"/>
</dbReference>
<dbReference type="SUPFAM" id="SSF46785">
    <property type="entry name" value="Winged helix' DNA-binding domain"/>
    <property type="match status" value="1"/>
</dbReference>